<dbReference type="PANTHER" id="PTHR44154:SF1">
    <property type="entry name" value="QUINONE OXIDOREDUCTASE"/>
    <property type="match status" value="1"/>
</dbReference>
<dbReference type="Pfam" id="PF00107">
    <property type="entry name" value="ADH_zinc_N"/>
    <property type="match status" value="1"/>
</dbReference>
<accession>A0A543PG55</accession>
<dbReference type="OrthoDB" id="3567264at2"/>
<evidence type="ECO:0000259" key="2">
    <source>
        <dbReference type="SMART" id="SM00829"/>
    </source>
</evidence>
<proteinExistence type="predicted"/>
<keyword evidence="1" id="KW-0521">NADP</keyword>
<dbReference type="PANTHER" id="PTHR44154">
    <property type="entry name" value="QUINONE OXIDOREDUCTASE"/>
    <property type="match status" value="1"/>
</dbReference>
<dbReference type="InterPro" id="IPR013149">
    <property type="entry name" value="ADH-like_C"/>
</dbReference>
<dbReference type="InterPro" id="IPR020843">
    <property type="entry name" value="ER"/>
</dbReference>
<feature type="domain" description="Enoyl reductase (ER)" evidence="2">
    <location>
        <begin position="10"/>
        <end position="339"/>
    </location>
</feature>
<name>A0A543PG55_9ACTN</name>
<protein>
    <submittedName>
        <fullName evidence="3">2-desacetyl-2-hydroxyethyl bacteriochlorophyllide A dehydrogenase</fullName>
    </submittedName>
</protein>
<dbReference type="SUPFAM" id="SSF50129">
    <property type="entry name" value="GroES-like"/>
    <property type="match status" value="1"/>
</dbReference>
<dbReference type="AlphaFoldDB" id="A0A543PG55"/>
<dbReference type="RefSeq" id="WP_142027127.1">
    <property type="nucleotide sequence ID" value="NZ_VFQE01000001.1"/>
</dbReference>
<gene>
    <name evidence="3" type="ORF">FHU33_2480</name>
</gene>
<comment type="caution">
    <text evidence="3">The sequence shown here is derived from an EMBL/GenBank/DDBJ whole genome shotgun (WGS) entry which is preliminary data.</text>
</comment>
<evidence type="ECO:0000256" key="1">
    <source>
        <dbReference type="ARBA" id="ARBA00022857"/>
    </source>
</evidence>
<dbReference type="GO" id="GO:0016491">
    <property type="term" value="F:oxidoreductase activity"/>
    <property type="evidence" value="ECO:0007669"/>
    <property type="project" value="InterPro"/>
</dbReference>
<dbReference type="InterPro" id="IPR051603">
    <property type="entry name" value="Zinc-ADH_QOR/CCCR"/>
</dbReference>
<evidence type="ECO:0000313" key="3">
    <source>
        <dbReference type="EMBL" id="TQN43058.1"/>
    </source>
</evidence>
<dbReference type="Gene3D" id="3.90.180.10">
    <property type="entry name" value="Medium-chain alcohol dehydrogenases, catalytic domain"/>
    <property type="match status" value="1"/>
</dbReference>
<keyword evidence="4" id="KW-1185">Reference proteome</keyword>
<evidence type="ECO:0000313" key="4">
    <source>
        <dbReference type="Proteomes" id="UP000319865"/>
    </source>
</evidence>
<dbReference type="SUPFAM" id="SSF51735">
    <property type="entry name" value="NAD(P)-binding Rossmann-fold domains"/>
    <property type="match status" value="1"/>
</dbReference>
<dbReference type="InterPro" id="IPR013154">
    <property type="entry name" value="ADH-like_N"/>
</dbReference>
<dbReference type="Proteomes" id="UP000319865">
    <property type="component" value="Unassembled WGS sequence"/>
</dbReference>
<dbReference type="EMBL" id="VFQE01000001">
    <property type="protein sequence ID" value="TQN43058.1"/>
    <property type="molecule type" value="Genomic_DNA"/>
</dbReference>
<sequence length="360" mass="37909">MRAVRFHRHGGPEVLQVEELPVPEPAAGQVLVKVAACGVNRVDILSREGQTPAPIVMPHVSGTEVTGEVAAVGAGVDLPMGMRVLVNPTISCGRCEFCRAGRDNACLRGRIFGVQTDGGYASHVVVEAQWLLPLPDDVSFEDGAAVAVTGATAWHMLVTRAGVRVGHDVLVIAGGSGIGALGIQIAKLAGARVITTAGSGEKRERALALGADEVVDHYDPDWPRTVRRLTGGRGVDVVFEHVGQATWAGSLTALTRGGTLVTCGGHSGFTVEIDLWSLFVKEHKIVGSFAGTTSDLLHVLELVGQRRLRPVVHDRIPLAEAARAQQLLEDSAVFGKVLLLPEHTHSESIAAAPHGKDQGE</sequence>
<dbReference type="Pfam" id="PF08240">
    <property type="entry name" value="ADH_N"/>
    <property type="match status" value="1"/>
</dbReference>
<dbReference type="InterPro" id="IPR011032">
    <property type="entry name" value="GroES-like_sf"/>
</dbReference>
<reference evidence="3 4" key="1">
    <citation type="submission" date="2019-06" db="EMBL/GenBank/DDBJ databases">
        <title>Sequencing the genomes of 1000 actinobacteria strains.</title>
        <authorList>
            <person name="Klenk H.-P."/>
        </authorList>
    </citation>
    <scope>NUCLEOTIDE SEQUENCE [LARGE SCALE GENOMIC DNA]</scope>
    <source>
        <strain evidence="3 4">DSM 46837</strain>
    </source>
</reference>
<organism evidence="3 4">
    <name type="scientific">Blastococcus colisei</name>
    <dbReference type="NCBI Taxonomy" id="1564162"/>
    <lineage>
        <taxon>Bacteria</taxon>
        <taxon>Bacillati</taxon>
        <taxon>Actinomycetota</taxon>
        <taxon>Actinomycetes</taxon>
        <taxon>Geodermatophilales</taxon>
        <taxon>Geodermatophilaceae</taxon>
        <taxon>Blastococcus</taxon>
    </lineage>
</organism>
<dbReference type="SMART" id="SM00829">
    <property type="entry name" value="PKS_ER"/>
    <property type="match status" value="1"/>
</dbReference>
<dbReference type="InterPro" id="IPR036291">
    <property type="entry name" value="NAD(P)-bd_dom_sf"/>
</dbReference>